<protein>
    <recommendedName>
        <fullName evidence="4">DUF5709 domain-containing protein</fullName>
    </recommendedName>
</protein>
<evidence type="ECO:0000256" key="1">
    <source>
        <dbReference type="SAM" id="MobiDB-lite"/>
    </source>
</evidence>
<comment type="caution">
    <text evidence="2">The sequence shown here is derived from an EMBL/GenBank/DDBJ whole genome shotgun (WGS) entry which is preliminary data.</text>
</comment>
<evidence type="ECO:0000313" key="3">
    <source>
        <dbReference type="Proteomes" id="UP000238362"/>
    </source>
</evidence>
<proteinExistence type="predicted"/>
<evidence type="ECO:0000313" key="2">
    <source>
        <dbReference type="EMBL" id="PRX47208.1"/>
    </source>
</evidence>
<feature type="compositionally biased region" description="Basic and acidic residues" evidence="1">
    <location>
        <begin position="72"/>
        <end position="83"/>
    </location>
</feature>
<evidence type="ECO:0008006" key="4">
    <source>
        <dbReference type="Google" id="ProtNLM"/>
    </source>
</evidence>
<reference evidence="2 3" key="1">
    <citation type="submission" date="2018-03" db="EMBL/GenBank/DDBJ databases">
        <title>Genomic Encyclopedia of Type Strains, Phase III (KMG-III): the genomes of soil and plant-associated and newly described type strains.</title>
        <authorList>
            <person name="Whitman W."/>
        </authorList>
    </citation>
    <scope>NUCLEOTIDE SEQUENCE [LARGE SCALE GENOMIC DNA]</scope>
    <source>
        <strain evidence="2 3">CGMCC 4.7125</strain>
    </source>
</reference>
<organism evidence="2 3">
    <name type="scientific">Prauserella shujinwangii</name>
    <dbReference type="NCBI Taxonomy" id="1453103"/>
    <lineage>
        <taxon>Bacteria</taxon>
        <taxon>Bacillati</taxon>
        <taxon>Actinomycetota</taxon>
        <taxon>Actinomycetes</taxon>
        <taxon>Pseudonocardiales</taxon>
        <taxon>Pseudonocardiaceae</taxon>
        <taxon>Prauserella</taxon>
    </lineage>
</organism>
<keyword evidence="3" id="KW-1185">Reference proteome</keyword>
<dbReference type="Proteomes" id="UP000238362">
    <property type="component" value="Unassembled WGS sequence"/>
</dbReference>
<feature type="compositionally biased region" description="Acidic residues" evidence="1">
    <location>
        <begin position="31"/>
        <end position="48"/>
    </location>
</feature>
<dbReference type="AlphaFoldDB" id="A0A2T0LTZ2"/>
<feature type="region of interest" description="Disordered" evidence="1">
    <location>
        <begin position="1"/>
        <end position="154"/>
    </location>
</feature>
<feature type="compositionally biased region" description="Basic and acidic residues" evidence="1">
    <location>
        <begin position="49"/>
        <end position="58"/>
    </location>
</feature>
<dbReference type="EMBL" id="PVNH01000006">
    <property type="protein sequence ID" value="PRX47208.1"/>
    <property type="molecule type" value="Genomic_DNA"/>
</dbReference>
<dbReference type="OrthoDB" id="4565554at2"/>
<gene>
    <name evidence="2" type="ORF">B0I33_106309</name>
</gene>
<accession>A0A2T0LTZ2</accession>
<sequence>MTEGKDPATPPQDTGVPDGAESDPAALNSAEDLDEDRLDVDPLEEGVEPPEHWSEADAHGTTPFEQQQGESLDERLREERPDVSEPAVPDRPIAATPAPELDESIDYVREDVEPVPPDDELAEPGSRRTERSQNADLAGGSVADGIRTPRSDEE</sequence>
<dbReference type="RefSeq" id="WP_106179729.1">
    <property type="nucleotide sequence ID" value="NZ_PVNH01000006.1"/>
</dbReference>
<name>A0A2T0LTZ2_9PSEU</name>